<dbReference type="AlphaFoldDB" id="A0A0A9CI04"/>
<feature type="domain" description="EF-hand" evidence="5">
    <location>
        <begin position="27"/>
        <end position="62"/>
    </location>
</feature>
<dbReference type="Pfam" id="PF13499">
    <property type="entry name" value="EF-hand_7"/>
    <property type="match status" value="1"/>
</dbReference>
<dbReference type="InterPro" id="IPR011992">
    <property type="entry name" value="EF-hand-dom_pair"/>
</dbReference>
<dbReference type="PROSITE" id="PS00018">
    <property type="entry name" value="EF_HAND_1"/>
    <property type="match status" value="2"/>
</dbReference>
<evidence type="ECO:0000256" key="2">
    <source>
        <dbReference type="ARBA" id="ARBA00022723"/>
    </source>
</evidence>
<sequence length="74" mass="7679">MVFDADGNGVITPAELARVLRGLGEAATVAQCRRMIRCVDRNGDGLVSFDEFKLMMAGGGGGGFGRIASFKAIG</sequence>
<protein>
    <recommendedName>
        <fullName evidence="5">EF-hand domain-containing protein</fullName>
    </recommendedName>
</protein>
<dbReference type="EMBL" id="GBRH01226773">
    <property type="protein sequence ID" value="JAD71122.1"/>
    <property type="molecule type" value="Transcribed_RNA"/>
</dbReference>
<reference evidence="6" key="2">
    <citation type="journal article" date="2015" name="Data Brief">
        <title>Shoot transcriptome of the giant reed, Arundo donax.</title>
        <authorList>
            <person name="Barrero R.A."/>
            <person name="Guerrero F.D."/>
            <person name="Moolhuijzen P."/>
            <person name="Goolsby J.A."/>
            <person name="Tidwell J."/>
            <person name="Bellgard S.E."/>
            <person name="Bellgard M.I."/>
        </authorList>
    </citation>
    <scope>NUCLEOTIDE SEQUENCE</scope>
    <source>
        <tissue evidence="6">Shoot tissue taken approximately 20 cm above the soil surface</tissue>
    </source>
</reference>
<evidence type="ECO:0000256" key="4">
    <source>
        <dbReference type="ARBA" id="ARBA00022837"/>
    </source>
</evidence>
<comment type="function">
    <text evidence="1">Potential calcium sensor.</text>
</comment>
<keyword evidence="2" id="KW-0479">Metal-binding</keyword>
<dbReference type="CDD" id="cd00051">
    <property type="entry name" value="EFh"/>
    <property type="match status" value="1"/>
</dbReference>
<name>A0A0A9CI04_ARUDO</name>
<dbReference type="PROSITE" id="PS50222">
    <property type="entry name" value="EF_HAND_2"/>
    <property type="match status" value="2"/>
</dbReference>
<accession>A0A0A9CI04</accession>
<dbReference type="InterPro" id="IPR002048">
    <property type="entry name" value="EF_hand_dom"/>
</dbReference>
<dbReference type="Gene3D" id="1.10.238.10">
    <property type="entry name" value="EF-hand"/>
    <property type="match status" value="1"/>
</dbReference>
<dbReference type="InterPro" id="IPR039647">
    <property type="entry name" value="EF_hand_pair_protein_CML-like"/>
</dbReference>
<dbReference type="PANTHER" id="PTHR10891">
    <property type="entry name" value="EF-HAND CALCIUM-BINDING DOMAIN CONTAINING PROTEIN"/>
    <property type="match status" value="1"/>
</dbReference>
<evidence type="ECO:0000256" key="3">
    <source>
        <dbReference type="ARBA" id="ARBA00022737"/>
    </source>
</evidence>
<evidence type="ECO:0000313" key="6">
    <source>
        <dbReference type="EMBL" id="JAD71122.1"/>
    </source>
</evidence>
<dbReference type="GO" id="GO:0005509">
    <property type="term" value="F:calcium ion binding"/>
    <property type="evidence" value="ECO:0007669"/>
    <property type="project" value="InterPro"/>
</dbReference>
<evidence type="ECO:0000256" key="1">
    <source>
        <dbReference type="ARBA" id="ARBA00003291"/>
    </source>
</evidence>
<evidence type="ECO:0000259" key="5">
    <source>
        <dbReference type="PROSITE" id="PS50222"/>
    </source>
</evidence>
<dbReference type="SMART" id="SM00054">
    <property type="entry name" value="EFh"/>
    <property type="match status" value="2"/>
</dbReference>
<keyword evidence="3" id="KW-0677">Repeat</keyword>
<organism evidence="6">
    <name type="scientific">Arundo donax</name>
    <name type="common">Giant reed</name>
    <name type="synonym">Donax arundinaceus</name>
    <dbReference type="NCBI Taxonomy" id="35708"/>
    <lineage>
        <taxon>Eukaryota</taxon>
        <taxon>Viridiplantae</taxon>
        <taxon>Streptophyta</taxon>
        <taxon>Embryophyta</taxon>
        <taxon>Tracheophyta</taxon>
        <taxon>Spermatophyta</taxon>
        <taxon>Magnoliopsida</taxon>
        <taxon>Liliopsida</taxon>
        <taxon>Poales</taxon>
        <taxon>Poaceae</taxon>
        <taxon>PACMAD clade</taxon>
        <taxon>Arundinoideae</taxon>
        <taxon>Arundineae</taxon>
        <taxon>Arundo</taxon>
    </lineage>
</organism>
<reference evidence="6" key="1">
    <citation type="submission" date="2014-09" db="EMBL/GenBank/DDBJ databases">
        <authorList>
            <person name="Magalhaes I.L.F."/>
            <person name="Oliveira U."/>
            <person name="Santos F.R."/>
            <person name="Vidigal T.H.D.A."/>
            <person name="Brescovit A.D."/>
            <person name="Santos A.J."/>
        </authorList>
    </citation>
    <scope>NUCLEOTIDE SEQUENCE</scope>
    <source>
        <tissue evidence="6">Shoot tissue taken approximately 20 cm above the soil surface</tissue>
    </source>
</reference>
<dbReference type="FunFam" id="1.10.238.10:FF:000089">
    <property type="entry name" value="calmodulin-like protein 3"/>
    <property type="match status" value="1"/>
</dbReference>
<dbReference type="InterPro" id="IPR018247">
    <property type="entry name" value="EF_Hand_1_Ca_BS"/>
</dbReference>
<keyword evidence="4" id="KW-0106">Calcium</keyword>
<feature type="domain" description="EF-hand" evidence="5">
    <location>
        <begin position="1"/>
        <end position="26"/>
    </location>
</feature>
<proteinExistence type="predicted"/>
<dbReference type="SUPFAM" id="SSF47473">
    <property type="entry name" value="EF-hand"/>
    <property type="match status" value="1"/>
</dbReference>